<keyword evidence="3 4" id="KW-0326">Glycosidase</keyword>
<evidence type="ECO:0000256" key="2">
    <source>
        <dbReference type="ARBA" id="ARBA00022801"/>
    </source>
</evidence>
<evidence type="ECO:0000313" key="9">
    <source>
        <dbReference type="Proteomes" id="UP000000844"/>
    </source>
</evidence>
<keyword evidence="2 4" id="KW-0378">Hydrolase</keyword>
<dbReference type="GO" id="GO:0008843">
    <property type="term" value="F:endochitinase activity"/>
    <property type="evidence" value="ECO:0007669"/>
    <property type="project" value="UniProtKB-EC"/>
</dbReference>
<comment type="similarity">
    <text evidence="5">Belongs to the glycosyl hydrolase 18 family.</text>
</comment>
<dbReference type="InterPro" id="IPR017853">
    <property type="entry name" value="GH"/>
</dbReference>
<protein>
    <recommendedName>
        <fullName evidence="1">chitinase</fullName>
        <ecNumber evidence="1">3.2.1.14</ecNumber>
    </recommendedName>
</protein>
<dbReference type="EC" id="3.2.1.14" evidence="1"/>
<accession>D3Q7U2</accession>
<dbReference type="EMBL" id="CP001778">
    <property type="protein sequence ID" value="ADD40447.1"/>
    <property type="molecule type" value="Genomic_DNA"/>
</dbReference>
<gene>
    <name evidence="8" type="ordered locus">Snas_0735</name>
</gene>
<dbReference type="STRING" id="446470.Snas_0735"/>
<dbReference type="PROSITE" id="PS51910">
    <property type="entry name" value="GH18_2"/>
    <property type="match status" value="1"/>
</dbReference>
<dbReference type="GO" id="GO:0005975">
    <property type="term" value="P:carbohydrate metabolic process"/>
    <property type="evidence" value="ECO:0007669"/>
    <property type="project" value="InterPro"/>
</dbReference>
<dbReference type="KEGG" id="sna:Snas_0735"/>
<dbReference type="CDD" id="cd02871">
    <property type="entry name" value="GH18_chitinase_D-like"/>
    <property type="match status" value="1"/>
</dbReference>
<dbReference type="InterPro" id="IPR001223">
    <property type="entry name" value="Glyco_hydro18_cat"/>
</dbReference>
<dbReference type="RefSeq" id="WP_013016018.1">
    <property type="nucleotide sequence ID" value="NC_013947.1"/>
</dbReference>
<dbReference type="Pfam" id="PF00704">
    <property type="entry name" value="Glyco_hydro_18"/>
    <property type="match status" value="1"/>
</dbReference>
<dbReference type="SUPFAM" id="SSF51445">
    <property type="entry name" value="(Trans)glycosidases"/>
    <property type="match status" value="1"/>
</dbReference>
<feature type="domain" description="GH18" evidence="7">
    <location>
        <begin position="47"/>
        <end position="340"/>
    </location>
</feature>
<dbReference type="InterPro" id="IPR050542">
    <property type="entry name" value="Glycosyl_Hydrlase18_Chitinase"/>
</dbReference>
<dbReference type="Gene3D" id="3.20.20.80">
    <property type="entry name" value="Glycosidases"/>
    <property type="match status" value="1"/>
</dbReference>
<evidence type="ECO:0000256" key="3">
    <source>
        <dbReference type="ARBA" id="ARBA00023295"/>
    </source>
</evidence>
<dbReference type="PROSITE" id="PS01095">
    <property type="entry name" value="GH18_1"/>
    <property type="match status" value="1"/>
</dbReference>
<proteinExistence type="inferred from homology"/>
<feature type="signal peptide" evidence="6">
    <location>
        <begin position="1"/>
        <end position="31"/>
    </location>
</feature>
<evidence type="ECO:0000259" key="7">
    <source>
        <dbReference type="PROSITE" id="PS51910"/>
    </source>
</evidence>
<dbReference type="InterPro" id="IPR001579">
    <property type="entry name" value="Glyco_hydro_18_chit_AS"/>
</dbReference>
<dbReference type="OrthoDB" id="5172397at2"/>
<reference evidence="8 9" key="1">
    <citation type="journal article" date="2009" name="Stand. Genomic Sci.">
        <title>Complete genome sequence of Stackebrandtia nassauensis type strain (LLR-40K-21).</title>
        <authorList>
            <person name="Munk C."/>
            <person name="Lapidus A."/>
            <person name="Copeland A."/>
            <person name="Jando M."/>
            <person name="Mayilraj S."/>
            <person name="Glavina Del Rio T."/>
            <person name="Nolan M."/>
            <person name="Chen F."/>
            <person name="Lucas S."/>
            <person name="Tice H."/>
            <person name="Cheng J.F."/>
            <person name="Han C."/>
            <person name="Detter J.C."/>
            <person name="Bruce D."/>
            <person name="Goodwin L."/>
            <person name="Chain P."/>
            <person name="Pitluck S."/>
            <person name="Goker M."/>
            <person name="Ovchinikova G."/>
            <person name="Pati A."/>
            <person name="Ivanova N."/>
            <person name="Mavromatis K."/>
            <person name="Chen A."/>
            <person name="Palaniappan K."/>
            <person name="Land M."/>
            <person name="Hauser L."/>
            <person name="Chang Y.J."/>
            <person name="Jeffries C.D."/>
            <person name="Bristow J."/>
            <person name="Eisen J.A."/>
            <person name="Markowitz V."/>
            <person name="Hugenholtz P."/>
            <person name="Kyrpides N.C."/>
            <person name="Klenk H.P."/>
        </authorList>
    </citation>
    <scope>NUCLEOTIDE SEQUENCE [LARGE SCALE GENOMIC DNA]</scope>
    <source>
        <strain evidence="9">DSM 44728 / CIP 108903 / NRRL B-16338 / NBRC 102104 / LLR-40K-21</strain>
    </source>
</reference>
<evidence type="ECO:0000256" key="5">
    <source>
        <dbReference type="RuleBase" id="RU004453"/>
    </source>
</evidence>
<dbReference type="eggNOG" id="COG3469">
    <property type="taxonomic scope" value="Bacteria"/>
</dbReference>
<evidence type="ECO:0000256" key="1">
    <source>
        <dbReference type="ARBA" id="ARBA00012729"/>
    </source>
</evidence>
<dbReference type="SMART" id="SM00636">
    <property type="entry name" value="Glyco_18"/>
    <property type="match status" value="1"/>
</dbReference>
<dbReference type="GO" id="GO:0008061">
    <property type="term" value="F:chitin binding"/>
    <property type="evidence" value="ECO:0007669"/>
    <property type="project" value="InterPro"/>
</dbReference>
<dbReference type="PANTHER" id="PTHR45708:SF49">
    <property type="entry name" value="ENDOCHITINASE"/>
    <property type="match status" value="1"/>
</dbReference>
<dbReference type="CAZy" id="GH18">
    <property type="family name" value="Glycoside Hydrolase Family 18"/>
</dbReference>
<dbReference type="PANTHER" id="PTHR45708">
    <property type="entry name" value="ENDOCHITINASE"/>
    <property type="match status" value="1"/>
</dbReference>
<dbReference type="HOGENOM" id="CLU_019399_1_0_11"/>
<feature type="chain" id="PRO_5003048727" description="chitinase" evidence="6">
    <location>
        <begin position="32"/>
        <end position="341"/>
    </location>
</feature>
<dbReference type="InterPro" id="IPR011583">
    <property type="entry name" value="Chitinase_II/V-like_cat"/>
</dbReference>
<keyword evidence="9" id="KW-1185">Reference proteome</keyword>
<sequence>MSVTGKRYWRVAAVAAIALAASTGIALTSHADDTSTKDSSTAELPKHTLTGYWHNFDNGSTVKRLSDVPAEYNIVAAAFAEADASKPGAVTFGVSPEVSDALGGYSDDDFKADVKALQDKGQHVILSVGGEKGNVVVDDATKAANFASSVKSLMDEYGFNGVDIDLEHGINAQHMGAALKDLSSQAGDGLTITMAPQTIDMQSTSTEYFKLALDIKDILTVVNMQYYNSGSMNGCDGQVYAQGTVEFLTSLACIQLENGLSPSQVGLGLPATSQAAGGGHVDPAVVNAALDCLAKGENCGSHKPPKTYPDIRGAMTWSINWDATSDYAFAKTVGGHLSEMP</sequence>
<dbReference type="AlphaFoldDB" id="D3Q7U2"/>
<organism evidence="8 9">
    <name type="scientific">Stackebrandtia nassauensis (strain DSM 44728 / CIP 108903 / NRRL B-16338 / NBRC 102104 / LLR-40K-21)</name>
    <dbReference type="NCBI Taxonomy" id="446470"/>
    <lineage>
        <taxon>Bacteria</taxon>
        <taxon>Bacillati</taxon>
        <taxon>Actinomycetota</taxon>
        <taxon>Actinomycetes</taxon>
        <taxon>Glycomycetales</taxon>
        <taxon>Glycomycetaceae</taxon>
        <taxon>Stackebrandtia</taxon>
    </lineage>
</organism>
<evidence type="ECO:0000256" key="6">
    <source>
        <dbReference type="SAM" id="SignalP"/>
    </source>
</evidence>
<keyword evidence="6" id="KW-0732">Signal</keyword>
<name>D3Q7U2_STANL</name>
<evidence type="ECO:0000313" key="8">
    <source>
        <dbReference type="EMBL" id="ADD40447.1"/>
    </source>
</evidence>
<evidence type="ECO:0000256" key="4">
    <source>
        <dbReference type="RuleBase" id="RU000489"/>
    </source>
</evidence>
<dbReference type="Proteomes" id="UP000000844">
    <property type="component" value="Chromosome"/>
</dbReference>